<keyword evidence="6 8" id="KW-0717">Septation</keyword>
<dbReference type="InterPro" id="IPR018316">
    <property type="entry name" value="Tubulin/FtsZ_2-layer-sand-dom"/>
</dbReference>
<dbReference type="PROSITE" id="PS01135">
    <property type="entry name" value="FTSZ_2"/>
    <property type="match status" value="1"/>
</dbReference>
<dbReference type="GO" id="GO:0003924">
    <property type="term" value="F:GTPase activity"/>
    <property type="evidence" value="ECO:0007669"/>
    <property type="project" value="UniProtKB-UniRule"/>
</dbReference>
<reference evidence="13 14" key="1">
    <citation type="submission" date="2018-12" db="EMBL/GenBank/DDBJ databases">
        <authorList>
            <person name="Chong R.A."/>
        </authorList>
    </citation>
    <scope>NUCLEOTIDE SEQUENCE [LARGE SCALE GENOMIC DNA]</scope>
    <source>
        <strain evidence="13 14">Hta</strain>
    </source>
</reference>
<reference evidence="13 14" key="2">
    <citation type="submission" date="2019-05" db="EMBL/GenBank/DDBJ databases">
        <title>Genome evolution of the obligate endosymbiont Buchnera aphidicola.</title>
        <authorList>
            <person name="Moran N.A."/>
        </authorList>
    </citation>
    <scope>NUCLEOTIDE SEQUENCE [LARGE SCALE GENOMIC DNA]</scope>
    <source>
        <strain evidence="13 14">Hta</strain>
    </source>
</reference>
<dbReference type="InterPro" id="IPR003008">
    <property type="entry name" value="Tubulin_FtsZ_GTPase"/>
</dbReference>
<feature type="binding site" evidence="8">
    <location>
        <begin position="20"/>
        <end position="24"/>
    </location>
    <ligand>
        <name>GTP</name>
        <dbReference type="ChEBI" id="CHEBI:37565"/>
    </ligand>
</feature>
<keyword evidence="2 8" id="KW-0963">Cytoplasm</keyword>
<dbReference type="GO" id="GO:0051258">
    <property type="term" value="P:protein polymerization"/>
    <property type="evidence" value="ECO:0007669"/>
    <property type="project" value="UniProtKB-UniRule"/>
</dbReference>
<dbReference type="Gene3D" id="3.40.50.1440">
    <property type="entry name" value="Tubulin/FtsZ, GTPase domain"/>
    <property type="match status" value="1"/>
</dbReference>
<dbReference type="Gene3D" id="3.30.1330.20">
    <property type="entry name" value="Tubulin/FtsZ, C-terminal domain"/>
    <property type="match status" value="1"/>
</dbReference>
<dbReference type="GO" id="GO:0043093">
    <property type="term" value="P:FtsZ-dependent cytokinesis"/>
    <property type="evidence" value="ECO:0007669"/>
    <property type="project" value="UniProtKB-UniRule"/>
</dbReference>
<evidence type="ECO:0000259" key="11">
    <source>
        <dbReference type="SMART" id="SM00864"/>
    </source>
</evidence>
<dbReference type="HAMAP" id="MF_00909">
    <property type="entry name" value="FtsZ"/>
    <property type="match status" value="1"/>
</dbReference>
<sequence>MLDSSELSNNAIIKVIGVGGGGGNAVEHMVRERIEGVEFFAINTDAQALRKIEVEQTIQIGNSITKGLGAGANPEVGRTSAEEDKELLKSALNESDMIFIAAGMGGGTGTGAAPVVAEIAKDLGILTVAVVTKPFNFEGKKRMIVAEQGIVELSKYVDSLIIIPNDKLLKVLNRGISLLDAFSAANNVLKGAVQGIAELITRPGLMNVDFADVRTVMLEMGYAMMGTGISSGENRAEEAAEIAISSPLLEDIDLSGARGVLVNITAGFDLKLDEFETVGNTIRSFSSDNATVVIGTSLDPDMNDTLRVTVVATGIGMEKNSDTNQIKKRSSREVLMDYRYQYLNITPNKTNKNTAKKDIKEPKNILNTESEYLDIPSFLRKKSD</sequence>
<gene>
    <name evidence="8 13" type="primary">ftsZ</name>
    <name evidence="13" type="ORF">D9V69_01050</name>
</gene>
<feature type="domain" description="Tubulin/FtsZ GTPase" evidence="11">
    <location>
        <begin position="12"/>
        <end position="204"/>
    </location>
</feature>
<dbReference type="Pfam" id="PF12327">
    <property type="entry name" value="FtsZ_C"/>
    <property type="match status" value="1"/>
</dbReference>
<feature type="binding site" evidence="8">
    <location>
        <position position="138"/>
    </location>
    <ligand>
        <name>GTP</name>
        <dbReference type="ChEBI" id="CHEBI:37565"/>
    </ligand>
</feature>
<dbReference type="PANTHER" id="PTHR30314">
    <property type="entry name" value="CELL DIVISION PROTEIN FTSZ-RELATED"/>
    <property type="match status" value="1"/>
</dbReference>
<dbReference type="Pfam" id="PF00091">
    <property type="entry name" value="Tubulin"/>
    <property type="match status" value="1"/>
</dbReference>
<dbReference type="GO" id="GO:0032153">
    <property type="term" value="C:cell division site"/>
    <property type="evidence" value="ECO:0007669"/>
    <property type="project" value="UniProtKB-UniRule"/>
</dbReference>
<comment type="function">
    <text evidence="8 10">Essential cell division protein that forms a contractile ring structure (Z ring) at the future cell division site. The regulation of the ring assembly controls the timing and the location of cell division. One of the functions of the FtsZ ring is to recruit other cell division proteins to the septum to produce a new cell wall between the dividing cells. Binds GTP and shows GTPase activity.</text>
</comment>
<dbReference type="OrthoDB" id="9813375at2"/>
<comment type="similarity">
    <text evidence="1 8 10">Belongs to the FtsZ family.</text>
</comment>
<protein>
    <recommendedName>
        <fullName evidence="8 9">Cell division protein FtsZ</fullName>
    </recommendedName>
</protein>
<dbReference type="Proteomes" id="UP000298773">
    <property type="component" value="Chromosome"/>
</dbReference>
<dbReference type="SMART" id="SM00864">
    <property type="entry name" value="Tubulin"/>
    <property type="match status" value="1"/>
</dbReference>
<dbReference type="InterPro" id="IPR045061">
    <property type="entry name" value="FtsZ/CetZ"/>
</dbReference>
<evidence type="ECO:0000259" key="12">
    <source>
        <dbReference type="SMART" id="SM00865"/>
    </source>
</evidence>
<evidence type="ECO:0000256" key="10">
    <source>
        <dbReference type="RuleBase" id="RU000631"/>
    </source>
</evidence>
<keyword evidence="5 8" id="KW-0342">GTP-binding</keyword>
<dbReference type="FunFam" id="3.40.50.1440:FF:000023">
    <property type="entry name" value="Cell division protein FtsZ"/>
    <property type="match status" value="1"/>
</dbReference>
<accession>A0A4D6XYB3</accession>
<dbReference type="InterPro" id="IPR036525">
    <property type="entry name" value="Tubulin/FtsZ_GTPase_sf"/>
</dbReference>
<comment type="subunit">
    <text evidence="8">Homodimer. Polymerizes to form a dynamic ring structure in a strictly GTP-dependent manner. Interacts directly with several other division proteins.</text>
</comment>
<dbReference type="FunFam" id="3.30.1330.20:FF:000004">
    <property type="entry name" value="Cell division protein FtsZ"/>
    <property type="match status" value="1"/>
</dbReference>
<evidence type="ECO:0000256" key="1">
    <source>
        <dbReference type="ARBA" id="ARBA00009690"/>
    </source>
</evidence>
<proteinExistence type="inferred from homology"/>
<feature type="binding site" evidence="8">
    <location>
        <position position="186"/>
    </location>
    <ligand>
        <name>GTP</name>
        <dbReference type="ChEBI" id="CHEBI:37565"/>
    </ligand>
</feature>
<dbReference type="SUPFAM" id="SSF52490">
    <property type="entry name" value="Tubulin nucleotide-binding domain-like"/>
    <property type="match status" value="1"/>
</dbReference>
<evidence type="ECO:0000256" key="6">
    <source>
        <dbReference type="ARBA" id="ARBA00023210"/>
    </source>
</evidence>
<dbReference type="InterPro" id="IPR037103">
    <property type="entry name" value="Tubulin/FtsZ-like_C"/>
</dbReference>
<evidence type="ECO:0000256" key="7">
    <source>
        <dbReference type="ARBA" id="ARBA00023306"/>
    </source>
</evidence>
<dbReference type="GO" id="GO:0005737">
    <property type="term" value="C:cytoplasm"/>
    <property type="evidence" value="ECO:0007669"/>
    <property type="project" value="UniProtKB-SubCell"/>
</dbReference>
<dbReference type="InterPro" id="IPR024757">
    <property type="entry name" value="FtsZ_C"/>
</dbReference>
<evidence type="ECO:0000256" key="4">
    <source>
        <dbReference type="ARBA" id="ARBA00022741"/>
    </source>
</evidence>
<dbReference type="EMBL" id="CP034873">
    <property type="protein sequence ID" value="QCI21523.1"/>
    <property type="molecule type" value="Genomic_DNA"/>
</dbReference>
<dbReference type="SMART" id="SM00865">
    <property type="entry name" value="Tubulin_C"/>
    <property type="match status" value="1"/>
</dbReference>
<keyword evidence="4 8" id="KW-0547">Nucleotide-binding</keyword>
<organism evidence="13 14">
    <name type="scientific">Buchnera aphidicola</name>
    <name type="common">Hyadaphis tataricae</name>
    <dbReference type="NCBI Taxonomy" id="1241859"/>
    <lineage>
        <taxon>Bacteria</taxon>
        <taxon>Pseudomonadati</taxon>
        <taxon>Pseudomonadota</taxon>
        <taxon>Gammaproteobacteria</taxon>
        <taxon>Enterobacterales</taxon>
        <taxon>Erwiniaceae</taxon>
        <taxon>Buchnera</taxon>
    </lineage>
</organism>
<evidence type="ECO:0000313" key="13">
    <source>
        <dbReference type="EMBL" id="QCI21523.1"/>
    </source>
</evidence>
<evidence type="ECO:0000256" key="9">
    <source>
        <dbReference type="NCBIfam" id="TIGR00065"/>
    </source>
</evidence>
<dbReference type="PANTHER" id="PTHR30314:SF3">
    <property type="entry name" value="MITOCHONDRIAL DIVISION PROTEIN FSZA"/>
    <property type="match status" value="1"/>
</dbReference>
<evidence type="ECO:0000256" key="5">
    <source>
        <dbReference type="ARBA" id="ARBA00023134"/>
    </source>
</evidence>
<dbReference type="InterPro" id="IPR020805">
    <property type="entry name" value="Cell_div_FtsZ_CS"/>
</dbReference>
<name>A0A4D6XYB3_9GAMM</name>
<dbReference type="PROSITE" id="PS01134">
    <property type="entry name" value="FTSZ_1"/>
    <property type="match status" value="1"/>
</dbReference>
<dbReference type="CDD" id="cd02201">
    <property type="entry name" value="FtsZ_type1"/>
    <property type="match status" value="1"/>
</dbReference>
<evidence type="ECO:0000313" key="14">
    <source>
        <dbReference type="Proteomes" id="UP000298773"/>
    </source>
</evidence>
<evidence type="ECO:0000256" key="8">
    <source>
        <dbReference type="HAMAP-Rule" id="MF_00909"/>
    </source>
</evidence>
<comment type="subcellular location">
    <subcellularLocation>
        <location evidence="8">Cytoplasm</location>
    </subcellularLocation>
    <text evidence="8">Assembles at midcell at the inner surface of the cytoplasmic membrane.</text>
</comment>
<dbReference type="PRINTS" id="PR00423">
    <property type="entry name" value="CELLDVISFTSZ"/>
</dbReference>
<evidence type="ECO:0000256" key="2">
    <source>
        <dbReference type="ARBA" id="ARBA00022490"/>
    </source>
</evidence>
<feature type="domain" description="Tubulin/FtsZ 2-layer sandwich" evidence="12">
    <location>
        <begin position="206"/>
        <end position="324"/>
    </location>
</feature>
<keyword evidence="3 8" id="KW-0132">Cell division</keyword>
<dbReference type="NCBIfam" id="TIGR00065">
    <property type="entry name" value="ftsZ"/>
    <property type="match status" value="1"/>
</dbReference>
<dbReference type="GO" id="GO:0005525">
    <property type="term" value="F:GTP binding"/>
    <property type="evidence" value="ECO:0007669"/>
    <property type="project" value="UniProtKB-UniRule"/>
</dbReference>
<feature type="binding site" evidence="8">
    <location>
        <begin position="107"/>
        <end position="109"/>
    </location>
    <ligand>
        <name>GTP</name>
        <dbReference type="ChEBI" id="CHEBI:37565"/>
    </ligand>
</feature>
<dbReference type="GO" id="GO:0000917">
    <property type="term" value="P:division septum assembly"/>
    <property type="evidence" value="ECO:0007669"/>
    <property type="project" value="UniProtKB-KW"/>
</dbReference>
<dbReference type="RefSeq" id="WP_158356493.1">
    <property type="nucleotide sequence ID" value="NZ_CP034873.1"/>
</dbReference>
<dbReference type="InterPro" id="IPR008280">
    <property type="entry name" value="Tub_FtsZ_C"/>
</dbReference>
<feature type="binding site" evidence="8">
    <location>
        <position position="142"/>
    </location>
    <ligand>
        <name>GTP</name>
        <dbReference type="ChEBI" id="CHEBI:37565"/>
    </ligand>
</feature>
<dbReference type="SUPFAM" id="SSF55307">
    <property type="entry name" value="Tubulin C-terminal domain-like"/>
    <property type="match status" value="1"/>
</dbReference>
<dbReference type="AlphaFoldDB" id="A0A4D6XYB3"/>
<dbReference type="InterPro" id="IPR000158">
    <property type="entry name" value="Cell_div_FtsZ"/>
</dbReference>
<evidence type="ECO:0000256" key="3">
    <source>
        <dbReference type="ARBA" id="ARBA00022618"/>
    </source>
</evidence>
<keyword evidence="7 8" id="KW-0131">Cell cycle</keyword>